<dbReference type="InterPro" id="IPR003567">
    <property type="entry name" value="Cyt_c_biogenesis"/>
</dbReference>
<evidence type="ECO:0000256" key="2">
    <source>
        <dbReference type="ARBA" id="ARBA00009186"/>
    </source>
</evidence>
<dbReference type="EMBL" id="MK230937">
    <property type="protein sequence ID" value="QIA59977.1"/>
    <property type="molecule type" value="Genomic_DNA"/>
</dbReference>
<keyword evidence="5" id="KW-0472">Membrane</keyword>
<accession>A0A6C0SI31</accession>
<comment type="subcellular location">
    <subcellularLocation>
        <location evidence="1">Mitochondrion</location>
    </subcellularLocation>
</comment>
<feature type="transmembrane region" description="Helical" evidence="5">
    <location>
        <begin position="56"/>
        <end position="75"/>
    </location>
</feature>
<keyword evidence="5" id="KW-0812">Transmembrane</keyword>
<dbReference type="InterPro" id="IPR003569">
    <property type="entry name" value="Cyt_c_biogenesis_plant"/>
</dbReference>
<dbReference type="GO" id="GO:0017004">
    <property type="term" value="P:cytochrome complex assembly"/>
    <property type="evidence" value="ECO:0007669"/>
    <property type="project" value="UniProtKB-KW"/>
</dbReference>
<feature type="transmembrane region" description="Helical" evidence="5">
    <location>
        <begin position="353"/>
        <end position="369"/>
    </location>
</feature>
<feature type="transmembrane region" description="Helical" evidence="5">
    <location>
        <begin position="311"/>
        <end position="333"/>
    </location>
</feature>
<dbReference type="InterPro" id="IPR002541">
    <property type="entry name" value="Cyt_c_assembly"/>
</dbReference>
<feature type="transmembrane region" description="Helical" evidence="5">
    <location>
        <begin position="168"/>
        <end position="188"/>
    </location>
</feature>
<evidence type="ECO:0000256" key="4">
    <source>
        <dbReference type="ARBA" id="ARBA00023128"/>
    </source>
</evidence>
<evidence type="ECO:0000259" key="6">
    <source>
        <dbReference type="Pfam" id="PF01578"/>
    </source>
</evidence>
<dbReference type="GO" id="GO:0015232">
    <property type="term" value="F:heme transmembrane transporter activity"/>
    <property type="evidence" value="ECO:0007669"/>
    <property type="project" value="InterPro"/>
</dbReference>
<feature type="domain" description="Cytochrome c assembly protein" evidence="6">
    <location>
        <begin position="100"/>
        <end position="395"/>
    </location>
</feature>
<keyword evidence="4 7" id="KW-0496">Mitochondrion</keyword>
<reference evidence="7" key="1">
    <citation type="journal article" date="2019" name="BMC Genomics">
        <title>Mitochondrial genomes of the early land plant lineage liverworts (Marchantiophyta): conserved genome structure, and ongoing low frequency recombination.</title>
        <authorList>
            <person name="Dong S."/>
            <person name="Zhao C."/>
            <person name="Zhang S."/>
            <person name="Zhang L."/>
            <person name="Wu H."/>
            <person name="Liu H."/>
            <person name="Zhu R."/>
            <person name="Jia Y."/>
            <person name="Goffinet B."/>
            <person name="Liu Y."/>
        </authorList>
    </citation>
    <scope>NUCLEOTIDE SEQUENCE</scope>
</reference>
<dbReference type="PRINTS" id="PR01410">
    <property type="entry name" value="CCBIOGENESIS"/>
</dbReference>
<feature type="transmembrane region" description="Helical" evidence="5">
    <location>
        <begin position="412"/>
        <end position="430"/>
    </location>
</feature>
<dbReference type="PANTHER" id="PTHR43653">
    <property type="entry name" value="CYTOCHROME C ASSEMBLY PROTEIN-RELATED"/>
    <property type="match status" value="1"/>
</dbReference>
<gene>
    <name evidence="7" type="primary">ccmFN</name>
</gene>
<proteinExistence type="inferred from homology"/>
<keyword evidence="5" id="KW-1133">Transmembrane helix</keyword>
<keyword evidence="3" id="KW-0201">Cytochrome c-type biogenesis</keyword>
<comment type="similarity">
    <text evidence="2">Belongs to the CcmF/CycK/Ccl1/NrfE/CcsA family.</text>
</comment>
<name>A0A6C0SI31_9MARC</name>
<dbReference type="PIRSF" id="PIRSF005240">
    <property type="entry name" value="Cytc_biog_CcbS"/>
    <property type="match status" value="1"/>
</dbReference>
<feature type="transmembrane region" description="Helical" evidence="5">
    <location>
        <begin position="208"/>
        <end position="232"/>
    </location>
</feature>
<evidence type="ECO:0000256" key="5">
    <source>
        <dbReference type="SAM" id="Phobius"/>
    </source>
</evidence>
<dbReference type="PANTHER" id="PTHR43653:SF1">
    <property type="entry name" value="CYTOCHROME C-TYPE BIOGENESIS PROTEIN CCMF"/>
    <property type="match status" value="1"/>
</dbReference>
<protein>
    <submittedName>
        <fullName evidence="7">Cytochrome c biogenesis factor N</fullName>
    </submittedName>
</protein>
<dbReference type="GO" id="GO:0005739">
    <property type="term" value="C:mitochondrion"/>
    <property type="evidence" value="ECO:0007669"/>
    <property type="project" value="UniProtKB-SubCell"/>
</dbReference>
<evidence type="ECO:0000256" key="3">
    <source>
        <dbReference type="ARBA" id="ARBA00022748"/>
    </source>
</evidence>
<dbReference type="Pfam" id="PF01578">
    <property type="entry name" value="Cytochrom_C_asm"/>
    <property type="match status" value="1"/>
</dbReference>
<evidence type="ECO:0000256" key="1">
    <source>
        <dbReference type="ARBA" id="ARBA00004173"/>
    </source>
</evidence>
<dbReference type="GO" id="GO:0016020">
    <property type="term" value="C:membrane"/>
    <property type="evidence" value="ECO:0007669"/>
    <property type="project" value="InterPro"/>
</dbReference>
<geneLocation type="mitochondrion" evidence="7"/>
<feature type="transmembrane region" description="Helical" evidence="5">
    <location>
        <begin position="376"/>
        <end position="400"/>
    </location>
</feature>
<organism evidence="7">
    <name type="scientific">Frullania orientalis</name>
    <dbReference type="NCBI Taxonomy" id="642342"/>
    <lineage>
        <taxon>Eukaryota</taxon>
        <taxon>Viridiplantae</taxon>
        <taxon>Streptophyta</taxon>
        <taxon>Embryophyta</taxon>
        <taxon>Marchantiophyta</taxon>
        <taxon>Jungermanniopsida</taxon>
        <taxon>Jungermanniidae</taxon>
        <taxon>Porellales</taxon>
        <taxon>Jubulineae</taxon>
        <taxon>Frullaniaceae</taxon>
        <taxon>Frullania</taxon>
        <taxon>Frullania subgen. Frullania</taxon>
        <taxon>Frullania subgen. Frullania incertae sedis</taxon>
    </lineage>
</organism>
<dbReference type="PRINTS" id="PR01412">
    <property type="entry name" value="CCBSBIOGNSIS"/>
</dbReference>
<dbReference type="AlphaFoldDB" id="A0A6C0SI31"/>
<feature type="transmembrane region" description="Helical" evidence="5">
    <location>
        <begin position="107"/>
        <end position="125"/>
    </location>
</feature>
<evidence type="ECO:0000313" key="7">
    <source>
        <dbReference type="EMBL" id="QIA59977.1"/>
    </source>
</evidence>
<dbReference type="GO" id="GO:0020037">
    <property type="term" value="F:heme binding"/>
    <property type="evidence" value="ECO:0007669"/>
    <property type="project" value="InterPro"/>
</dbReference>
<sequence>MPNAVTNPAIRQKNIFSLPIISKVYNVMSPELGHYFLVLSISVALTNKLRPVAVSLYFFLFTMSFSGILFCYIPSDFSNYNVFTNSNANAPLFYKISGTWSNHEGSLLLWCWIPSFYGFLFCYPARPSNVSEQAKGAEKKNIYFLLSSEGLDQRAISLMDEQQIYKGIALFFSIFLLASSNPFVRISFVRTKSLAELNPVLQDPILAIHPPCIYAGYVASAIGFCLCLSGIINGPRLNNIFLFFGLFPVKPRKARRPEMAGIFPHTRTAPCVPFGSLAPRERAKSVVRKTNTMYFHFGWTRSANTVVWKQIQIWVLTCWCFLTVGILLGSWWAYHELGWGGWWFWDPVENASFMPWVLATACIHSVILPKLNDWTLFLNMVTFLCCISGTFFVRSGVLASVHSFATDSTRGIFLWCFFSIITSISFISFFRMKQQSGTQLVGALSVPSSNRDPTISKPVNQILWHSRSTLFMHSYRSDRLAKLMEGTEGHDGVIVYGASRKPK</sequence>